<dbReference type="GO" id="GO:0005975">
    <property type="term" value="P:carbohydrate metabolic process"/>
    <property type="evidence" value="ECO:0007669"/>
    <property type="project" value="InterPro"/>
</dbReference>
<accession>A0A327WNM4</accession>
<dbReference type="Pfam" id="PF01522">
    <property type="entry name" value="Polysacc_deac_1"/>
    <property type="match status" value="1"/>
</dbReference>
<evidence type="ECO:0000259" key="1">
    <source>
        <dbReference type="PROSITE" id="PS51677"/>
    </source>
</evidence>
<dbReference type="OrthoDB" id="9812065at2"/>
<keyword evidence="3" id="KW-1185">Reference proteome</keyword>
<dbReference type="AlphaFoldDB" id="A0A327WNM4"/>
<evidence type="ECO:0000313" key="3">
    <source>
        <dbReference type="Proteomes" id="UP000248790"/>
    </source>
</evidence>
<sequence>MKLQRNKIKKYAILSLLATSCTLIVLWRISRSRTFQFFGEIYPHIQTDQKVVALTFDDGPTRLTDRVLPILKELDIKATFFVTGKALVENMPQGKKIVLAGHQVGNHSYSHQRMVLKTPAFIRAEIERTDSLIRRAGYRHEILFRPPNGKKLVALPYYLEQTHRKTIMWDVEPESYAEIANDSKKIVSHVLANVKPGSIILLHVMVAERKESVQAIRGIVRQLRQRGYSFKTVSELLELNAN</sequence>
<gene>
    <name evidence="2" type="ORF">LX87_05652</name>
</gene>
<dbReference type="InterPro" id="IPR050248">
    <property type="entry name" value="Polysacc_deacetylase_ArnD"/>
</dbReference>
<name>A0A327WNM4_LARAB</name>
<dbReference type="InterPro" id="IPR011330">
    <property type="entry name" value="Glyco_hydro/deAcase_b/a-brl"/>
</dbReference>
<dbReference type="SUPFAM" id="SSF88713">
    <property type="entry name" value="Glycoside hydrolase/deacetylase"/>
    <property type="match status" value="1"/>
</dbReference>
<protein>
    <submittedName>
        <fullName evidence="2">Chitin deacetylase</fullName>
    </submittedName>
</protein>
<feature type="domain" description="NodB homology" evidence="1">
    <location>
        <begin position="50"/>
        <end position="231"/>
    </location>
</feature>
<dbReference type="PANTHER" id="PTHR10587">
    <property type="entry name" value="GLYCOSYL TRANSFERASE-RELATED"/>
    <property type="match status" value="1"/>
</dbReference>
<dbReference type="EMBL" id="QLMC01000021">
    <property type="protein sequence ID" value="RAJ89857.1"/>
    <property type="molecule type" value="Genomic_DNA"/>
</dbReference>
<dbReference type="PROSITE" id="PS51677">
    <property type="entry name" value="NODB"/>
    <property type="match status" value="1"/>
</dbReference>
<dbReference type="PROSITE" id="PS51257">
    <property type="entry name" value="PROKAR_LIPOPROTEIN"/>
    <property type="match status" value="1"/>
</dbReference>
<comment type="caution">
    <text evidence="2">The sequence shown here is derived from an EMBL/GenBank/DDBJ whole genome shotgun (WGS) entry which is preliminary data.</text>
</comment>
<dbReference type="PANTHER" id="PTHR10587:SF125">
    <property type="entry name" value="POLYSACCHARIDE DEACETYLASE YHEN-RELATED"/>
    <property type="match status" value="1"/>
</dbReference>
<dbReference type="Proteomes" id="UP000248790">
    <property type="component" value="Unassembled WGS sequence"/>
</dbReference>
<dbReference type="InterPro" id="IPR002509">
    <property type="entry name" value="NODB_dom"/>
</dbReference>
<dbReference type="Gene3D" id="3.20.20.370">
    <property type="entry name" value="Glycoside hydrolase/deacetylase"/>
    <property type="match status" value="1"/>
</dbReference>
<dbReference type="CDD" id="cd10956">
    <property type="entry name" value="CE4_BH1302_like"/>
    <property type="match status" value="1"/>
</dbReference>
<reference evidence="2 3" key="1">
    <citation type="submission" date="2018-06" db="EMBL/GenBank/DDBJ databases">
        <title>Genomic Encyclopedia of Archaeal and Bacterial Type Strains, Phase II (KMG-II): from individual species to whole genera.</title>
        <authorList>
            <person name="Goeker M."/>
        </authorList>
    </citation>
    <scope>NUCLEOTIDE SEQUENCE [LARGE SCALE GENOMIC DNA]</scope>
    <source>
        <strain evidence="2 3">DSM 21851</strain>
    </source>
</reference>
<dbReference type="GO" id="GO:0016810">
    <property type="term" value="F:hydrolase activity, acting on carbon-nitrogen (but not peptide) bonds"/>
    <property type="evidence" value="ECO:0007669"/>
    <property type="project" value="InterPro"/>
</dbReference>
<evidence type="ECO:0000313" key="2">
    <source>
        <dbReference type="EMBL" id="RAJ89857.1"/>
    </source>
</evidence>
<proteinExistence type="predicted"/>
<organism evidence="2 3">
    <name type="scientific">Larkinella arboricola</name>
    <dbReference type="NCBI Taxonomy" id="643671"/>
    <lineage>
        <taxon>Bacteria</taxon>
        <taxon>Pseudomonadati</taxon>
        <taxon>Bacteroidota</taxon>
        <taxon>Cytophagia</taxon>
        <taxon>Cytophagales</taxon>
        <taxon>Spirosomataceae</taxon>
        <taxon>Larkinella</taxon>
    </lineage>
</organism>
<dbReference type="RefSeq" id="WP_111631632.1">
    <property type="nucleotide sequence ID" value="NZ_QLMC01000021.1"/>
</dbReference>